<evidence type="ECO:0000256" key="5">
    <source>
        <dbReference type="SAM" id="Phobius"/>
    </source>
</evidence>
<feature type="domain" description="Amino acid transporter transmembrane" evidence="6">
    <location>
        <begin position="70"/>
        <end position="502"/>
    </location>
</feature>
<dbReference type="AlphaFoldDB" id="A0A8C7PBT9"/>
<sequence>MEPAQSEMSILGCSTNGKGHNLGDDKYVPMKTLPEELDTFDDPDGILESEEFLPNGDGTKPMRFTDFEGKTSFGMSVFNLGNAIMGSGILGLAYAMANTGILLFLFLLTVVAVLSCYSIHLLLKSSGIVGIRAYEQLGYRAFGTPGKMAAGIAITLQNIGAMSSYLYIVKSEFPLVIQAFSRADPTADLWYLNGNYLVVMVSIGVILPLALMKQLGYLGYTSGFSLSCMVFFLSAVIYKKFQIPCPFEEFSAANHTVSHLNIHLNITDNHATHDNGLVHEMDDSHCGARMFTMNSQTAYTIPILAFAFVCHPEVLPIYTELRNPTQRRMQHVSNLSILVMYTMYFLAALFGYLTFYGKTETELLHTYSRIDPYDTLILCVRLAVLTAVTLTVPIVLFPVRRALNQMFFASKSFNWLRHVAIAVTLLSFINMLVIFAPNILGIFGVIGATSAPCLIFIFPAIFYIRIVPKEQEPMHSIPKILAACFAGLGVAFMIMSLSFIIIDWTTGSSNSGGGH</sequence>
<evidence type="ECO:0000313" key="7">
    <source>
        <dbReference type="Ensembl" id="ENSOMYP00000019241.2"/>
    </source>
</evidence>
<dbReference type="InterPro" id="IPR013057">
    <property type="entry name" value="AA_transpt_TM"/>
</dbReference>
<feature type="transmembrane region" description="Helical" evidence="5">
    <location>
        <begin position="331"/>
        <end position="355"/>
    </location>
</feature>
<dbReference type="GO" id="GO:0015182">
    <property type="term" value="F:L-asparagine transmembrane transporter activity"/>
    <property type="evidence" value="ECO:0007669"/>
    <property type="project" value="TreeGrafter"/>
</dbReference>
<dbReference type="GO" id="GO:0015817">
    <property type="term" value="P:histidine transport"/>
    <property type="evidence" value="ECO:0007669"/>
    <property type="project" value="TreeGrafter"/>
</dbReference>
<accession>A0A8C7PBT9</accession>
<reference evidence="7" key="2">
    <citation type="submission" date="2025-08" db="UniProtKB">
        <authorList>
            <consortium name="Ensembl"/>
        </authorList>
    </citation>
    <scope>IDENTIFICATION</scope>
</reference>
<dbReference type="PANTHER" id="PTHR22950:SF22">
    <property type="entry name" value="SODIUM-COUPLED NEUTRAL AMINO ACID TRANSPORTER 3"/>
    <property type="match status" value="1"/>
</dbReference>
<evidence type="ECO:0000256" key="4">
    <source>
        <dbReference type="ARBA" id="ARBA00023136"/>
    </source>
</evidence>
<dbReference type="RefSeq" id="XP_021464963.2">
    <property type="nucleotide sequence ID" value="XM_021609288.2"/>
</dbReference>
<feature type="transmembrane region" description="Helical" evidence="5">
    <location>
        <begin position="480"/>
        <end position="502"/>
    </location>
</feature>
<feature type="transmembrane region" description="Helical" evidence="5">
    <location>
        <begin position="101"/>
        <end position="123"/>
    </location>
</feature>
<dbReference type="Ensembl" id="ENSOMYT00000021145.2">
    <property type="protein sequence ID" value="ENSOMYP00000019241.2"/>
    <property type="gene ID" value="ENSOMYG00000008661.2"/>
</dbReference>
<feature type="transmembrane region" description="Helical" evidence="5">
    <location>
        <begin position="418"/>
        <end position="436"/>
    </location>
</feature>
<keyword evidence="8" id="KW-1185">Reference proteome</keyword>
<evidence type="ECO:0000256" key="2">
    <source>
        <dbReference type="ARBA" id="ARBA00022692"/>
    </source>
</evidence>
<comment type="subcellular location">
    <subcellularLocation>
        <location evidence="1">Membrane</location>
        <topology evidence="1">Multi-pass membrane protein</topology>
    </subcellularLocation>
</comment>
<reference evidence="7" key="1">
    <citation type="submission" date="2020-07" db="EMBL/GenBank/DDBJ databases">
        <title>A long reads based de novo assembly of the rainbow trout Arlee double haploid line genome.</title>
        <authorList>
            <person name="Gao G."/>
            <person name="Palti Y."/>
        </authorList>
    </citation>
    <scope>NUCLEOTIDE SEQUENCE [LARGE SCALE GENOMIC DNA]</scope>
</reference>
<keyword evidence="4 5" id="KW-0472">Membrane</keyword>
<dbReference type="Pfam" id="PF01490">
    <property type="entry name" value="Aa_trans"/>
    <property type="match status" value="1"/>
</dbReference>
<feature type="transmembrane region" description="Helical" evidence="5">
    <location>
        <begin position="72"/>
        <end position="95"/>
    </location>
</feature>
<protein>
    <submittedName>
        <fullName evidence="7">Solute carrier family 38 member 3b</fullName>
    </submittedName>
</protein>
<dbReference type="GeneTree" id="ENSGT00940000157127"/>
<evidence type="ECO:0000259" key="6">
    <source>
        <dbReference type="Pfam" id="PF01490"/>
    </source>
</evidence>
<feature type="transmembrane region" description="Helical" evidence="5">
    <location>
        <begin position="149"/>
        <end position="169"/>
    </location>
</feature>
<feature type="transmembrane region" description="Helical" evidence="5">
    <location>
        <begin position="375"/>
        <end position="397"/>
    </location>
</feature>
<reference evidence="7" key="3">
    <citation type="submission" date="2025-09" db="UniProtKB">
        <authorList>
            <consortium name="Ensembl"/>
        </authorList>
    </citation>
    <scope>IDENTIFICATION</scope>
</reference>
<feature type="transmembrane region" description="Helical" evidence="5">
    <location>
        <begin position="189"/>
        <end position="210"/>
    </location>
</feature>
<name>A0A8C7PBT9_ONCMY</name>
<evidence type="ECO:0000256" key="3">
    <source>
        <dbReference type="ARBA" id="ARBA00022989"/>
    </source>
</evidence>
<evidence type="ECO:0000313" key="8">
    <source>
        <dbReference type="Proteomes" id="UP000694395"/>
    </source>
</evidence>
<feature type="transmembrane region" description="Helical" evidence="5">
    <location>
        <begin position="442"/>
        <end position="468"/>
    </location>
</feature>
<dbReference type="GO" id="GO:0015186">
    <property type="term" value="F:L-glutamine transmembrane transporter activity"/>
    <property type="evidence" value="ECO:0007669"/>
    <property type="project" value="TreeGrafter"/>
</dbReference>
<dbReference type="GeneID" id="110527782"/>
<dbReference type="GO" id="GO:0005290">
    <property type="term" value="F:L-histidine transmembrane transporter activity"/>
    <property type="evidence" value="ECO:0007669"/>
    <property type="project" value="TreeGrafter"/>
</dbReference>
<dbReference type="GO" id="GO:0005886">
    <property type="term" value="C:plasma membrane"/>
    <property type="evidence" value="ECO:0007669"/>
    <property type="project" value="TreeGrafter"/>
</dbReference>
<keyword evidence="3 5" id="KW-1133">Transmembrane helix</keyword>
<dbReference type="Proteomes" id="UP000694395">
    <property type="component" value="Chromosome 7"/>
</dbReference>
<feature type="transmembrane region" description="Helical" evidence="5">
    <location>
        <begin position="217"/>
        <end position="238"/>
    </location>
</feature>
<evidence type="ECO:0000256" key="1">
    <source>
        <dbReference type="ARBA" id="ARBA00004141"/>
    </source>
</evidence>
<proteinExistence type="predicted"/>
<keyword evidence="2 5" id="KW-0812">Transmembrane</keyword>
<organism evidence="7 8">
    <name type="scientific">Oncorhynchus mykiss</name>
    <name type="common">Rainbow trout</name>
    <name type="synonym">Salmo gairdneri</name>
    <dbReference type="NCBI Taxonomy" id="8022"/>
    <lineage>
        <taxon>Eukaryota</taxon>
        <taxon>Metazoa</taxon>
        <taxon>Chordata</taxon>
        <taxon>Craniata</taxon>
        <taxon>Vertebrata</taxon>
        <taxon>Euteleostomi</taxon>
        <taxon>Actinopterygii</taxon>
        <taxon>Neopterygii</taxon>
        <taxon>Teleostei</taxon>
        <taxon>Protacanthopterygii</taxon>
        <taxon>Salmoniformes</taxon>
        <taxon>Salmonidae</taxon>
        <taxon>Salmoninae</taxon>
        <taxon>Oncorhynchus</taxon>
    </lineage>
</organism>
<dbReference type="PANTHER" id="PTHR22950">
    <property type="entry name" value="AMINO ACID TRANSPORTER"/>
    <property type="match status" value="1"/>
</dbReference>